<keyword evidence="3" id="KW-1185">Reference proteome</keyword>
<gene>
    <name evidence="2" type="ORF">PXEA_LOCUS13571</name>
</gene>
<dbReference type="OrthoDB" id="531008at2759"/>
<evidence type="ECO:0000313" key="2">
    <source>
        <dbReference type="EMBL" id="VEL20131.1"/>
    </source>
</evidence>
<dbReference type="Proteomes" id="UP000784294">
    <property type="component" value="Unassembled WGS sequence"/>
</dbReference>
<comment type="caution">
    <text evidence="2">The sequence shown here is derived from an EMBL/GenBank/DDBJ whole genome shotgun (WGS) entry which is preliminary data.</text>
</comment>
<proteinExistence type="predicted"/>
<dbReference type="AlphaFoldDB" id="A0A448WTZ5"/>
<evidence type="ECO:0000256" key="1">
    <source>
        <dbReference type="SAM" id="MobiDB-lite"/>
    </source>
</evidence>
<evidence type="ECO:0000313" key="3">
    <source>
        <dbReference type="Proteomes" id="UP000784294"/>
    </source>
</evidence>
<feature type="region of interest" description="Disordered" evidence="1">
    <location>
        <begin position="38"/>
        <end position="97"/>
    </location>
</feature>
<accession>A0A448WTZ5</accession>
<name>A0A448WTZ5_9PLAT</name>
<protein>
    <submittedName>
        <fullName evidence="2">Uncharacterized protein</fullName>
    </submittedName>
</protein>
<reference evidence="2" key="1">
    <citation type="submission" date="2018-11" db="EMBL/GenBank/DDBJ databases">
        <authorList>
            <consortium name="Pathogen Informatics"/>
        </authorList>
    </citation>
    <scope>NUCLEOTIDE SEQUENCE</scope>
</reference>
<dbReference type="EMBL" id="CAAALY010044865">
    <property type="protein sequence ID" value="VEL20131.1"/>
    <property type="molecule type" value="Genomic_DNA"/>
</dbReference>
<sequence>MPFCFTTVAAGPSGVQNNTIEVKASDFDVLAALSHDIANSKTSGSTTGSRSEAPSTPSRVPASPAIPVPIPGSTSCSPGHGGGGSPPGEYGRVIPANPLGDLATIGSDAKKTTTPPLLPPQLLQFLYLHIPVFHLHTLLHGMS</sequence>
<organism evidence="2 3">
    <name type="scientific">Protopolystoma xenopodis</name>
    <dbReference type="NCBI Taxonomy" id="117903"/>
    <lineage>
        <taxon>Eukaryota</taxon>
        <taxon>Metazoa</taxon>
        <taxon>Spiralia</taxon>
        <taxon>Lophotrochozoa</taxon>
        <taxon>Platyhelminthes</taxon>
        <taxon>Monogenea</taxon>
        <taxon>Polyopisthocotylea</taxon>
        <taxon>Polystomatidea</taxon>
        <taxon>Polystomatidae</taxon>
        <taxon>Protopolystoma</taxon>
    </lineage>
</organism>